<organism evidence="2 3">
    <name type="scientific">Lichenicoccus roseus</name>
    <dbReference type="NCBI Taxonomy" id="2683649"/>
    <lineage>
        <taxon>Bacteria</taxon>
        <taxon>Pseudomonadati</taxon>
        <taxon>Pseudomonadota</taxon>
        <taxon>Alphaproteobacteria</taxon>
        <taxon>Acetobacterales</taxon>
        <taxon>Acetobacteraceae</taxon>
        <taxon>Lichenicoccus</taxon>
    </lineage>
</organism>
<name>A0A5R9J929_9PROT</name>
<accession>A0A5R9J929</accession>
<evidence type="ECO:0000313" key="3">
    <source>
        <dbReference type="Proteomes" id="UP000305654"/>
    </source>
</evidence>
<evidence type="ECO:0000313" key="2">
    <source>
        <dbReference type="EMBL" id="TLU74124.1"/>
    </source>
</evidence>
<sequence length="106" mass="11819">MIRRSAMTELLESSILTKVISAIDRTCFLRDVRITATSRFEEDLDMDSIELMEVLLHLEEVFGTVIRPEAIAGFFGVQDVVRHLSGRFFADAEVADGDVLALPFAA</sequence>
<dbReference type="AlphaFoldDB" id="A0A5R9J929"/>
<dbReference type="Proteomes" id="UP000305654">
    <property type="component" value="Unassembled WGS sequence"/>
</dbReference>
<dbReference type="PROSITE" id="PS50075">
    <property type="entry name" value="CARRIER"/>
    <property type="match status" value="1"/>
</dbReference>
<reference evidence="2 3" key="1">
    <citation type="submission" date="2019-05" db="EMBL/GenBank/DDBJ databases">
        <authorList>
            <person name="Pankratov T."/>
            <person name="Grouzdev D."/>
        </authorList>
    </citation>
    <scope>NUCLEOTIDE SEQUENCE [LARGE SCALE GENOMIC DNA]</scope>
    <source>
        <strain evidence="2 3">KEBCLARHB70R</strain>
    </source>
</reference>
<dbReference type="EMBL" id="VCDI01000001">
    <property type="protein sequence ID" value="TLU74124.1"/>
    <property type="molecule type" value="Genomic_DNA"/>
</dbReference>
<dbReference type="InterPro" id="IPR036736">
    <property type="entry name" value="ACP-like_sf"/>
</dbReference>
<feature type="domain" description="Carrier" evidence="1">
    <location>
        <begin position="13"/>
        <end position="88"/>
    </location>
</feature>
<proteinExistence type="predicted"/>
<evidence type="ECO:0000259" key="1">
    <source>
        <dbReference type="PROSITE" id="PS50075"/>
    </source>
</evidence>
<gene>
    <name evidence="2" type="ORF">FE263_02630</name>
</gene>
<dbReference type="Pfam" id="PF00550">
    <property type="entry name" value="PP-binding"/>
    <property type="match status" value="1"/>
</dbReference>
<dbReference type="Gene3D" id="1.10.1200.10">
    <property type="entry name" value="ACP-like"/>
    <property type="match status" value="1"/>
</dbReference>
<keyword evidence="3" id="KW-1185">Reference proteome</keyword>
<protein>
    <submittedName>
        <fullName evidence="2">Acyl carrier protein</fullName>
    </submittedName>
</protein>
<dbReference type="SUPFAM" id="SSF47336">
    <property type="entry name" value="ACP-like"/>
    <property type="match status" value="1"/>
</dbReference>
<dbReference type="InterPro" id="IPR009081">
    <property type="entry name" value="PP-bd_ACP"/>
</dbReference>
<comment type="caution">
    <text evidence="2">The sequence shown here is derived from an EMBL/GenBank/DDBJ whole genome shotgun (WGS) entry which is preliminary data.</text>
</comment>